<dbReference type="PRINTS" id="PR00344">
    <property type="entry name" value="BCTRLSENSOR"/>
</dbReference>
<dbReference type="SMART" id="SM00387">
    <property type="entry name" value="HATPase_c"/>
    <property type="match status" value="1"/>
</dbReference>
<dbReference type="GO" id="GO:0030295">
    <property type="term" value="F:protein kinase activator activity"/>
    <property type="evidence" value="ECO:0007669"/>
    <property type="project" value="TreeGrafter"/>
</dbReference>
<evidence type="ECO:0000259" key="6">
    <source>
        <dbReference type="PROSITE" id="PS50109"/>
    </source>
</evidence>
<dbReference type="Gene3D" id="1.10.287.130">
    <property type="match status" value="1"/>
</dbReference>
<comment type="caution">
    <text evidence="7">The sequence shown here is derived from an EMBL/GenBank/DDBJ whole genome shotgun (WGS) entry which is preliminary data.</text>
</comment>
<evidence type="ECO:0000256" key="1">
    <source>
        <dbReference type="ARBA" id="ARBA00000085"/>
    </source>
</evidence>
<dbReference type="OrthoDB" id="9808408at2"/>
<dbReference type="GO" id="GO:0000155">
    <property type="term" value="F:phosphorelay sensor kinase activity"/>
    <property type="evidence" value="ECO:0007669"/>
    <property type="project" value="InterPro"/>
</dbReference>
<dbReference type="PROSITE" id="PS50109">
    <property type="entry name" value="HIS_KIN"/>
    <property type="match status" value="1"/>
</dbReference>
<dbReference type="InterPro" id="IPR003594">
    <property type="entry name" value="HATPase_dom"/>
</dbReference>
<reference evidence="7 8" key="1">
    <citation type="submission" date="2017-07" db="EMBL/GenBank/DDBJ databases">
        <title>Acidovorax KNDSW TSA 6 genome sequence and assembly.</title>
        <authorList>
            <person name="Mayilraj S."/>
        </authorList>
    </citation>
    <scope>NUCLEOTIDE SEQUENCE [LARGE SCALE GENOMIC DNA]</scope>
    <source>
        <strain evidence="7 8">KNDSW-TSA6</strain>
    </source>
</reference>
<keyword evidence="4" id="KW-0808">Transferase</keyword>
<evidence type="ECO:0000256" key="4">
    <source>
        <dbReference type="ARBA" id="ARBA00022679"/>
    </source>
</evidence>
<dbReference type="Proteomes" id="UP000215441">
    <property type="component" value="Unassembled WGS sequence"/>
</dbReference>
<keyword evidence="5 7" id="KW-0418">Kinase</keyword>
<dbReference type="InterPro" id="IPR050351">
    <property type="entry name" value="BphY/WalK/GraS-like"/>
</dbReference>
<evidence type="ECO:0000313" key="7">
    <source>
        <dbReference type="EMBL" id="OYD48141.1"/>
    </source>
</evidence>
<dbReference type="EMBL" id="NOIG01000013">
    <property type="protein sequence ID" value="OYD48141.1"/>
    <property type="molecule type" value="Genomic_DNA"/>
</dbReference>
<gene>
    <name evidence="7" type="ORF">CBY09_21620</name>
</gene>
<evidence type="ECO:0000256" key="2">
    <source>
        <dbReference type="ARBA" id="ARBA00012438"/>
    </source>
</evidence>
<dbReference type="InterPro" id="IPR003661">
    <property type="entry name" value="HisK_dim/P_dom"/>
</dbReference>
<accession>A0A235EGJ1</accession>
<dbReference type="CDD" id="cd00082">
    <property type="entry name" value="HisKA"/>
    <property type="match status" value="1"/>
</dbReference>
<dbReference type="Gene3D" id="3.30.565.10">
    <property type="entry name" value="Histidine kinase-like ATPase, C-terminal domain"/>
    <property type="match status" value="1"/>
</dbReference>
<name>A0A235EGJ1_9BURK</name>
<evidence type="ECO:0000256" key="5">
    <source>
        <dbReference type="ARBA" id="ARBA00022777"/>
    </source>
</evidence>
<dbReference type="AlphaFoldDB" id="A0A235EGJ1"/>
<dbReference type="GO" id="GO:0007234">
    <property type="term" value="P:osmosensory signaling via phosphorelay pathway"/>
    <property type="evidence" value="ECO:0007669"/>
    <property type="project" value="TreeGrafter"/>
</dbReference>
<protein>
    <recommendedName>
        <fullName evidence="2">histidine kinase</fullName>
        <ecNumber evidence="2">2.7.13.3</ecNumber>
    </recommendedName>
</protein>
<feature type="domain" description="Histidine kinase" evidence="6">
    <location>
        <begin position="37"/>
        <end position="261"/>
    </location>
</feature>
<sequence length="267" mass="28180">MKVAGADMTPEQLRAELARSQQQVADMAAAQEEFLRAVSHDLRAPLRHVTSYGTLVREVLGDLPPEVARGAEVQEALGFLATMDQSARRMGLMIDGLQALVRASRAPLRLQPVPLADAMAQARATLAPAKAGRAVEWRVDADLPTLWADPVLLQELLVQLLGNALKFTRPVAQPCITVRADAAPAGSVAFTLQDNGVGFDPARAGTLFGVFQRLHRETEFDGVGTGLALCRAIAQRHGATVTATAAPGAGCTVRVAWPVAALAAEAA</sequence>
<dbReference type="EC" id="2.7.13.3" evidence="2"/>
<dbReference type="SUPFAM" id="SSF55874">
    <property type="entry name" value="ATPase domain of HSP90 chaperone/DNA topoisomerase II/histidine kinase"/>
    <property type="match status" value="1"/>
</dbReference>
<dbReference type="Pfam" id="PF02518">
    <property type="entry name" value="HATPase_c"/>
    <property type="match status" value="1"/>
</dbReference>
<comment type="catalytic activity">
    <reaction evidence="1">
        <text>ATP + protein L-histidine = ADP + protein N-phospho-L-histidine.</text>
        <dbReference type="EC" id="2.7.13.3"/>
    </reaction>
</comment>
<dbReference type="InterPro" id="IPR036097">
    <property type="entry name" value="HisK_dim/P_sf"/>
</dbReference>
<evidence type="ECO:0000256" key="3">
    <source>
        <dbReference type="ARBA" id="ARBA00022553"/>
    </source>
</evidence>
<dbReference type="InterPro" id="IPR036890">
    <property type="entry name" value="HATPase_C_sf"/>
</dbReference>
<keyword evidence="3" id="KW-0597">Phosphoprotein</keyword>
<dbReference type="GO" id="GO:0000156">
    <property type="term" value="F:phosphorelay response regulator activity"/>
    <property type="evidence" value="ECO:0007669"/>
    <property type="project" value="TreeGrafter"/>
</dbReference>
<keyword evidence="8" id="KW-1185">Reference proteome</keyword>
<dbReference type="SUPFAM" id="SSF47384">
    <property type="entry name" value="Homodimeric domain of signal transducing histidine kinase"/>
    <property type="match status" value="1"/>
</dbReference>
<organism evidence="7 8">
    <name type="scientific">Acidovorax kalamii</name>
    <dbReference type="NCBI Taxonomy" id="2004485"/>
    <lineage>
        <taxon>Bacteria</taxon>
        <taxon>Pseudomonadati</taxon>
        <taxon>Pseudomonadota</taxon>
        <taxon>Betaproteobacteria</taxon>
        <taxon>Burkholderiales</taxon>
        <taxon>Comamonadaceae</taxon>
        <taxon>Acidovorax</taxon>
    </lineage>
</organism>
<dbReference type="PANTHER" id="PTHR42878:SF15">
    <property type="entry name" value="BACTERIOPHYTOCHROME"/>
    <property type="match status" value="1"/>
</dbReference>
<dbReference type="InterPro" id="IPR004358">
    <property type="entry name" value="Sig_transdc_His_kin-like_C"/>
</dbReference>
<dbReference type="SMART" id="SM00388">
    <property type="entry name" value="HisKA"/>
    <property type="match status" value="1"/>
</dbReference>
<evidence type="ECO:0000313" key="8">
    <source>
        <dbReference type="Proteomes" id="UP000215441"/>
    </source>
</evidence>
<proteinExistence type="predicted"/>
<dbReference type="PANTHER" id="PTHR42878">
    <property type="entry name" value="TWO-COMPONENT HISTIDINE KINASE"/>
    <property type="match status" value="1"/>
</dbReference>
<dbReference type="InterPro" id="IPR005467">
    <property type="entry name" value="His_kinase_dom"/>
</dbReference>